<evidence type="ECO:0000313" key="1">
    <source>
        <dbReference type="EMBL" id="MPM13377.1"/>
    </source>
</evidence>
<evidence type="ECO:0008006" key="2">
    <source>
        <dbReference type="Google" id="ProtNLM"/>
    </source>
</evidence>
<gene>
    <name evidence="1" type="ORF">SDC9_59734</name>
</gene>
<sequence>MKKITYLIILALISFSAGAQYMTFSAGPVFSKLNYQSFSYFTDSYNRFHEEELSEELKPLSFATGKYIALSFGNGPVGMDISYNNFRDNTKATFRTGESRIFKLRAGYFDMLINLGAGSDEGLGLWATAGFTVGRINLISYSEYSDGTVNYSLNQILNGQFTGMYVAGILGLKAQVPLSEGIGLQFRAEKLFKQTNYLSFKLRDKDNGRSNQSPSTNGIPTDYYHYNEIIASQTTLPEQYYVLPDVSALRFSIGLSISIGN</sequence>
<proteinExistence type="predicted"/>
<dbReference type="EMBL" id="VSSQ01002111">
    <property type="protein sequence ID" value="MPM13377.1"/>
    <property type="molecule type" value="Genomic_DNA"/>
</dbReference>
<organism evidence="1">
    <name type="scientific">bioreactor metagenome</name>
    <dbReference type="NCBI Taxonomy" id="1076179"/>
    <lineage>
        <taxon>unclassified sequences</taxon>
        <taxon>metagenomes</taxon>
        <taxon>ecological metagenomes</taxon>
    </lineage>
</organism>
<protein>
    <recommendedName>
        <fullName evidence="2">Outer membrane protein beta-barrel domain-containing protein</fullName>
    </recommendedName>
</protein>
<comment type="caution">
    <text evidence="1">The sequence shown here is derived from an EMBL/GenBank/DDBJ whole genome shotgun (WGS) entry which is preliminary data.</text>
</comment>
<accession>A0A644XBU4</accession>
<reference evidence="1" key="1">
    <citation type="submission" date="2019-08" db="EMBL/GenBank/DDBJ databases">
        <authorList>
            <person name="Kucharzyk K."/>
            <person name="Murdoch R.W."/>
            <person name="Higgins S."/>
            <person name="Loffler F."/>
        </authorList>
    </citation>
    <scope>NUCLEOTIDE SEQUENCE</scope>
</reference>
<name>A0A644XBU4_9ZZZZ</name>
<dbReference type="AlphaFoldDB" id="A0A644XBU4"/>